<dbReference type="RefSeq" id="WP_394838067.1">
    <property type="nucleotide sequence ID" value="NZ_CP089929.1"/>
</dbReference>
<dbReference type="InterPro" id="IPR015421">
    <property type="entry name" value="PyrdxlP-dep_Trfase_major"/>
</dbReference>
<keyword evidence="2" id="KW-0032">Aminotransferase</keyword>
<dbReference type="PANTHER" id="PTHR30244">
    <property type="entry name" value="TRANSAMINASE"/>
    <property type="match status" value="1"/>
</dbReference>
<comment type="similarity">
    <text evidence="1">Belongs to the DegT/DnrJ/EryC1 family.</text>
</comment>
<name>A0ABZ2LBV2_9BACT</name>
<dbReference type="Gene3D" id="3.90.1150.10">
    <property type="entry name" value="Aspartate Aminotransferase, domain 1"/>
    <property type="match status" value="1"/>
</dbReference>
<reference evidence="2" key="1">
    <citation type="submission" date="2021-12" db="EMBL/GenBank/DDBJ databases">
        <title>Discovery of the Pendulisporaceae a myxobacterial family with distinct sporulation behavior and unique specialized metabolism.</title>
        <authorList>
            <person name="Garcia R."/>
            <person name="Popoff A."/>
            <person name="Bader C.D."/>
            <person name="Loehr J."/>
            <person name="Walesch S."/>
            <person name="Walt C."/>
            <person name="Boldt J."/>
            <person name="Bunk B."/>
            <person name="Haeckl F.J.F.P.J."/>
            <person name="Gunesch A.P."/>
            <person name="Birkelbach J."/>
            <person name="Nuebel U."/>
            <person name="Pietschmann T."/>
            <person name="Bach T."/>
            <person name="Mueller R."/>
        </authorList>
    </citation>
    <scope>NUCLEOTIDE SEQUENCE</scope>
    <source>
        <strain evidence="2">MSr11367</strain>
    </source>
</reference>
<organism evidence="2 3">
    <name type="scientific">Pendulispora rubella</name>
    <dbReference type="NCBI Taxonomy" id="2741070"/>
    <lineage>
        <taxon>Bacteria</taxon>
        <taxon>Pseudomonadati</taxon>
        <taxon>Myxococcota</taxon>
        <taxon>Myxococcia</taxon>
        <taxon>Myxococcales</taxon>
        <taxon>Sorangiineae</taxon>
        <taxon>Pendulisporaceae</taxon>
        <taxon>Pendulispora</taxon>
    </lineage>
</organism>
<dbReference type="InterPro" id="IPR015424">
    <property type="entry name" value="PyrdxlP-dep_Trfase"/>
</dbReference>
<dbReference type="Gene3D" id="3.40.640.10">
    <property type="entry name" value="Type I PLP-dependent aspartate aminotransferase-like (Major domain)"/>
    <property type="match status" value="1"/>
</dbReference>
<dbReference type="Proteomes" id="UP001374803">
    <property type="component" value="Chromosome"/>
</dbReference>
<dbReference type="PIRSF" id="PIRSF000390">
    <property type="entry name" value="PLP_StrS"/>
    <property type="match status" value="1"/>
</dbReference>
<evidence type="ECO:0000313" key="2">
    <source>
        <dbReference type="EMBL" id="WXB08392.1"/>
    </source>
</evidence>
<dbReference type="Pfam" id="PF01041">
    <property type="entry name" value="DegT_DnrJ_EryC1"/>
    <property type="match status" value="1"/>
</dbReference>
<evidence type="ECO:0000313" key="3">
    <source>
        <dbReference type="Proteomes" id="UP001374803"/>
    </source>
</evidence>
<evidence type="ECO:0000256" key="1">
    <source>
        <dbReference type="RuleBase" id="RU004508"/>
    </source>
</evidence>
<dbReference type="SUPFAM" id="SSF53383">
    <property type="entry name" value="PLP-dependent transferases"/>
    <property type="match status" value="1"/>
</dbReference>
<dbReference type="EMBL" id="CP089983">
    <property type="protein sequence ID" value="WXB08392.1"/>
    <property type="molecule type" value="Genomic_DNA"/>
</dbReference>
<sequence>MNSTFKRIALSEPSLVGNVRNYLEECVATNFVSSVGPFVERFERAFAEFVGTRYAVACATGTAAIHVALRLLDVTPEDEIFVPTLTFIASANPIAYERAQPVFVDSERQTLNLDPAAVVTEIERRARSGEKMPRAVEVVHLLGHPANIDPIVEVCERYGIPIVEDAAEALGATYTAGRFEGKQVGSIGLVGCFSFNGNKILTCGGGGMITTNDEKLARRAKHLTTQARLPGAEYRHDEVGYNYRMTNVAAAIGLAQLECMPDFLARKRAIAARYDAVLQDHPVLTPAVHAPWAHPSFWLYTATARSGGRSTRDRILANLAEVGVEARPIWSPLHTMPMYAKAKRLSDGSIAEELAASSLSLPCSVGLSDEDRERVIAVVKKELT</sequence>
<protein>
    <submittedName>
        <fullName evidence="2">Aminotransferase class I/II-fold pyridoxal phosphate-dependent enzyme</fullName>
    </submittedName>
</protein>
<dbReference type="InterPro" id="IPR015422">
    <property type="entry name" value="PyrdxlP-dep_Trfase_small"/>
</dbReference>
<dbReference type="PANTHER" id="PTHR30244:SF30">
    <property type="entry name" value="BLR5990 PROTEIN"/>
    <property type="match status" value="1"/>
</dbReference>
<dbReference type="CDD" id="cd00616">
    <property type="entry name" value="AHBA_syn"/>
    <property type="match status" value="1"/>
</dbReference>
<accession>A0ABZ2LBV2</accession>
<proteinExistence type="inferred from homology"/>
<gene>
    <name evidence="2" type="ORF">LVJ94_14240</name>
</gene>
<keyword evidence="1" id="KW-0663">Pyridoxal phosphate</keyword>
<keyword evidence="2" id="KW-0808">Transferase</keyword>
<keyword evidence="3" id="KW-1185">Reference proteome</keyword>
<dbReference type="InterPro" id="IPR000653">
    <property type="entry name" value="DegT/StrS_aminotransferase"/>
</dbReference>
<dbReference type="GO" id="GO:0008483">
    <property type="term" value="F:transaminase activity"/>
    <property type="evidence" value="ECO:0007669"/>
    <property type="project" value="UniProtKB-KW"/>
</dbReference>